<comment type="caution">
    <text evidence="2">The sequence shown here is derived from an EMBL/GenBank/DDBJ whole genome shotgun (WGS) entry which is preliminary data.</text>
</comment>
<accession>A0ABV0G188</accession>
<keyword evidence="3" id="KW-1185">Reference proteome</keyword>
<name>A0ABV0G188_9BURK</name>
<dbReference type="Pfam" id="PF12705">
    <property type="entry name" value="PDDEXK_1"/>
    <property type="match status" value="1"/>
</dbReference>
<sequence length="856" mass="91435">MQASVIELGGSEAGAAGADFWQRLAAAVGEWLQRQGLAARDAIVLLPFAQHIGPARRAFAARPGWAPQLTTSRSLASSLGPSLLAAPGQISLDAAMDAFTADTLLAGQSWAQQLRQHSDAAYLAARTQMVETAHLLARGAAQRPPVQRAAWFEQVRQRLQAVSGPGELERALGLVALAWVMAGDRPAPTDTLFTLRPSAWIVLEAGGPDPLAEALMTGDVPALRLVADFELAPGLAPTGSLDLALCDDFEALAEATATAVLQHLNAGRAPVALLAQDRVVVRRVRALLGRQGVPVLDETGWTLATTPAAAALMALLRANLANLGQAAMDDWLAWLKSPLTVGWEPEPLASLEALCRRKGWRQPERLDLLDLPVWHRARDLTAPLRGGPRKLGAWLADLGRVLRALAPLSVVEGGVPLLEALWVSRNPWEGSAHEALIGATRLSPAEFLAWVDATLEAAQFSAEPEHQAAVVITPMARALLRPFGAVVLPGADAATLAAPAPRLGVLSDADAQQLGLPHAAAERAAQAKAFAQLLRSPALTLLRCRFAGAEPLPASPLLDQLQAALGHPLPAWQDERALQPIQPLQRAAPTTRRAAAPARLPAALSATGIDALRNCPYQFFAGQVLGLRPADEIDTEADKRDYGTWLHAVLHRFHEQRRDTPGQDDAALLRAAADAELQSLDEADFLPYRASFERLVPRYLAWLAQAESAGQHYEAGELTQRQQPFDGQLAGLVLQGRIDRLDTTPQGRLLLDYKTGRASDLSAKVKAPLEDTQLAVYALLAPDGPSLQAAYLALDEPEALKLVTHPDVAQSAAQLRDALQQELSDILAGAALPALGEGRLCEHCDMRGLCRKDDQA</sequence>
<dbReference type="EMBL" id="JBDPZD010000002">
    <property type="protein sequence ID" value="MEO3691475.1"/>
    <property type="molecule type" value="Genomic_DNA"/>
</dbReference>
<dbReference type="RefSeq" id="WP_347704297.1">
    <property type="nucleotide sequence ID" value="NZ_JBDPZD010000002.1"/>
</dbReference>
<dbReference type="InterPro" id="IPR038726">
    <property type="entry name" value="PDDEXK_AddAB-type"/>
</dbReference>
<dbReference type="Gene3D" id="3.90.320.10">
    <property type="match status" value="1"/>
</dbReference>
<gene>
    <name evidence="2" type="ORF">ABDJ85_08350</name>
</gene>
<protein>
    <submittedName>
        <fullName evidence="2">PD-(D/E)XK nuclease family protein</fullName>
    </submittedName>
</protein>
<evidence type="ECO:0000313" key="3">
    <source>
        <dbReference type="Proteomes" id="UP001495147"/>
    </source>
</evidence>
<proteinExistence type="predicted"/>
<dbReference type="Proteomes" id="UP001495147">
    <property type="component" value="Unassembled WGS sequence"/>
</dbReference>
<evidence type="ECO:0000313" key="2">
    <source>
        <dbReference type="EMBL" id="MEO3691475.1"/>
    </source>
</evidence>
<dbReference type="InterPro" id="IPR027417">
    <property type="entry name" value="P-loop_NTPase"/>
</dbReference>
<evidence type="ECO:0000259" key="1">
    <source>
        <dbReference type="Pfam" id="PF12705"/>
    </source>
</evidence>
<dbReference type="InterPro" id="IPR011604">
    <property type="entry name" value="PDDEXK-like_dom_sf"/>
</dbReference>
<organism evidence="2 3">
    <name type="scientific">Roseateles paludis</name>
    <dbReference type="NCBI Taxonomy" id="3145238"/>
    <lineage>
        <taxon>Bacteria</taxon>
        <taxon>Pseudomonadati</taxon>
        <taxon>Pseudomonadota</taxon>
        <taxon>Betaproteobacteria</taxon>
        <taxon>Burkholderiales</taxon>
        <taxon>Sphaerotilaceae</taxon>
        <taxon>Roseateles</taxon>
    </lineage>
</organism>
<reference evidence="2 3" key="1">
    <citation type="submission" date="2024-05" db="EMBL/GenBank/DDBJ databases">
        <title>Roseateles sp. DJS-2-20 16S ribosomal RNA gene Genome sequencing and assembly.</title>
        <authorList>
            <person name="Woo H."/>
        </authorList>
    </citation>
    <scope>NUCLEOTIDE SEQUENCE [LARGE SCALE GENOMIC DNA]</scope>
    <source>
        <strain evidence="2 3">DJS-2-20</strain>
    </source>
</reference>
<dbReference type="SUPFAM" id="SSF52540">
    <property type="entry name" value="P-loop containing nucleoside triphosphate hydrolases"/>
    <property type="match status" value="1"/>
</dbReference>
<feature type="domain" description="PD-(D/E)XK endonuclease-like" evidence="1">
    <location>
        <begin position="604"/>
        <end position="851"/>
    </location>
</feature>